<sequence length="186" mass="20190">MSDNDDNKLPVTTAVTVAAPPSSSRAIGGAVRLVSAWAMLAAWCIILVRAVDWILYSCFHVPCDPSSIVLRCVYLTDAENAEKAALWTSILGCAVLQAAAAVLVLLVPSRRRRIRYGIAIVALAAAIVGHCLYATAVRLVLKADPGYLFYRIFCTVTICIFAVGDLFSFIKLLLGRAEQKEEDEEE</sequence>
<dbReference type="EMBL" id="CM000762">
    <property type="protein sequence ID" value="KXG31826.1"/>
    <property type="molecule type" value="Genomic_DNA"/>
</dbReference>
<evidence type="ECO:0000256" key="1">
    <source>
        <dbReference type="SAM" id="Phobius"/>
    </source>
</evidence>
<reference evidence="3" key="2">
    <citation type="journal article" date="2018" name="Plant J.">
        <title>The Sorghum bicolor reference genome: improved assembly, gene annotations, a transcriptome atlas, and signatures of genome organization.</title>
        <authorList>
            <person name="McCormick R.F."/>
            <person name="Truong S.K."/>
            <person name="Sreedasyam A."/>
            <person name="Jenkins J."/>
            <person name="Shu S."/>
            <person name="Sims D."/>
            <person name="Kennedy M."/>
            <person name="Amirebrahimi M."/>
            <person name="Weers B.D."/>
            <person name="McKinley B."/>
            <person name="Mattison A."/>
            <person name="Morishige D.T."/>
            <person name="Grimwood J."/>
            <person name="Schmutz J."/>
            <person name="Mullet J.E."/>
        </authorList>
    </citation>
    <scope>NUCLEOTIDE SEQUENCE [LARGE SCALE GENOMIC DNA]</scope>
    <source>
        <strain evidence="3">cv. BTx623</strain>
    </source>
</reference>
<feature type="transmembrane region" description="Helical" evidence="1">
    <location>
        <begin position="114"/>
        <end position="136"/>
    </location>
</feature>
<gene>
    <name evidence="2" type="ORF">SORBI_3003G063900</name>
</gene>
<proteinExistence type="predicted"/>
<feature type="transmembrane region" description="Helical" evidence="1">
    <location>
        <begin position="148"/>
        <end position="170"/>
    </location>
</feature>
<feature type="transmembrane region" description="Helical" evidence="1">
    <location>
        <begin position="30"/>
        <end position="51"/>
    </location>
</feature>
<reference evidence="2 3" key="1">
    <citation type="journal article" date="2009" name="Nature">
        <title>The Sorghum bicolor genome and the diversification of grasses.</title>
        <authorList>
            <person name="Paterson A.H."/>
            <person name="Bowers J.E."/>
            <person name="Bruggmann R."/>
            <person name="Dubchak I."/>
            <person name="Grimwood J."/>
            <person name="Gundlach H."/>
            <person name="Haberer G."/>
            <person name="Hellsten U."/>
            <person name="Mitros T."/>
            <person name="Poliakov A."/>
            <person name="Schmutz J."/>
            <person name="Spannagl M."/>
            <person name="Tang H."/>
            <person name="Wang X."/>
            <person name="Wicker T."/>
            <person name="Bharti A.K."/>
            <person name="Chapman J."/>
            <person name="Feltus F.A."/>
            <person name="Gowik U."/>
            <person name="Grigoriev I.V."/>
            <person name="Lyons E."/>
            <person name="Maher C.A."/>
            <person name="Martis M."/>
            <person name="Narechania A."/>
            <person name="Otillar R.P."/>
            <person name="Penning B.W."/>
            <person name="Salamov A.A."/>
            <person name="Wang Y."/>
            <person name="Zhang L."/>
            <person name="Carpita N.C."/>
            <person name="Freeling M."/>
            <person name="Gingle A.R."/>
            <person name="Hash C.T."/>
            <person name="Keller B."/>
            <person name="Klein P."/>
            <person name="Kresovich S."/>
            <person name="McCann M.C."/>
            <person name="Ming R."/>
            <person name="Peterson D.G."/>
            <person name="Mehboob-ur-Rahman"/>
            <person name="Ware D."/>
            <person name="Westhoff P."/>
            <person name="Mayer K.F."/>
            <person name="Messing J."/>
            <person name="Rokhsar D.S."/>
        </authorList>
    </citation>
    <scope>NUCLEOTIDE SEQUENCE [LARGE SCALE GENOMIC DNA]</scope>
    <source>
        <strain evidence="3">cv. BTx623</strain>
    </source>
</reference>
<organism evidence="2 3">
    <name type="scientific">Sorghum bicolor</name>
    <name type="common">Sorghum</name>
    <name type="synonym">Sorghum vulgare</name>
    <dbReference type="NCBI Taxonomy" id="4558"/>
    <lineage>
        <taxon>Eukaryota</taxon>
        <taxon>Viridiplantae</taxon>
        <taxon>Streptophyta</taxon>
        <taxon>Embryophyta</taxon>
        <taxon>Tracheophyta</taxon>
        <taxon>Spermatophyta</taxon>
        <taxon>Magnoliopsida</taxon>
        <taxon>Liliopsida</taxon>
        <taxon>Poales</taxon>
        <taxon>Poaceae</taxon>
        <taxon>PACMAD clade</taxon>
        <taxon>Panicoideae</taxon>
        <taxon>Andropogonodae</taxon>
        <taxon>Andropogoneae</taxon>
        <taxon>Sorghinae</taxon>
        <taxon>Sorghum</taxon>
    </lineage>
</organism>
<keyword evidence="3" id="KW-1185">Reference proteome</keyword>
<dbReference type="Gramene" id="KXG31826">
    <property type="protein sequence ID" value="KXG31826"/>
    <property type="gene ID" value="SORBI_3003G063900"/>
</dbReference>
<name>A0A1B6Q1L9_SORBI</name>
<dbReference type="OrthoDB" id="694606at2759"/>
<dbReference type="AlphaFoldDB" id="A0A1B6Q1L9"/>
<feature type="transmembrane region" description="Helical" evidence="1">
    <location>
        <begin position="84"/>
        <end position="107"/>
    </location>
</feature>
<keyword evidence="1" id="KW-1133">Transmembrane helix</keyword>
<protein>
    <recommendedName>
        <fullName evidence="4">PGG domain-containing protein</fullName>
    </recommendedName>
</protein>
<dbReference type="OMA" id="HYMIARM"/>
<evidence type="ECO:0000313" key="2">
    <source>
        <dbReference type="EMBL" id="KXG31826.1"/>
    </source>
</evidence>
<dbReference type="InParanoid" id="A0A1B6Q1L9"/>
<evidence type="ECO:0000313" key="3">
    <source>
        <dbReference type="Proteomes" id="UP000000768"/>
    </source>
</evidence>
<accession>A0A1B6Q1L9</accession>
<keyword evidence="1" id="KW-0812">Transmembrane</keyword>
<dbReference type="Proteomes" id="UP000000768">
    <property type="component" value="Chromosome 3"/>
</dbReference>
<evidence type="ECO:0008006" key="4">
    <source>
        <dbReference type="Google" id="ProtNLM"/>
    </source>
</evidence>
<keyword evidence="1" id="KW-0472">Membrane</keyword>